<feature type="binding site" evidence="3">
    <location>
        <position position="79"/>
    </location>
    <ligand>
        <name>Cu cation</name>
        <dbReference type="ChEBI" id="CHEBI:23378"/>
    </ligand>
</feature>
<keyword evidence="2 3" id="KW-0186">Copper</keyword>
<evidence type="ECO:0000256" key="3">
    <source>
        <dbReference type="PIRSR" id="PIRSR603782-1"/>
    </source>
</evidence>
<keyword evidence="3" id="KW-0479">Metal-binding</keyword>
<evidence type="ECO:0000313" key="6">
    <source>
        <dbReference type="Proteomes" id="UP000628984"/>
    </source>
</evidence>
<dbReference type="GO" id="GO:0046872">
    <property type="term" value="F:metal ion binding"/>
    <property type="evidence" value="ECO:0007669"/>
    <property type="project" value="UniProtKB-KW"/>
</dbReference>
<feature type="disulfide bond" description="Redox-active" evidence="4">
    <location>
        <begin position="79"/>
        <end position="83"/>
    </location>
</feature>
<evidence type="ECO:0000256" key="1">
    <source>
        <dbReference type="ARBA" id="ARBA00010996"/>
    </source>
</evidence>
<evidence type="ECO:0000256" key="4">
    <source>
        <dbReference type="PIRSR" id="PIRSR603782-2"/>
    </source>
</evidence>
<dbReference type="Proteomes" id="UP000628984">
    <property type="component" value="Unassembled WGS sequence"/>
</dbReference>
<gene>
    <name evidence="5" type="primary">prrC</name>
    <name evidence="5" type="ORF">GCM10011452_11130</name>
</gene>
<dbReference type="Gene3D" id="3.40.30.10">
    <property type="entry name" value="Glutaredoxin"/>
    <property type="match status" value="1"/>
</dbReference>
<dbReference type="SUPFAM" id="SSF52833">
    <property type="entry name" value="Thioredoxin-like"/>
    <property type="match status" value="1"/>
</dbReference>
<dbReference type="PANTHER" id="PTHR12151">
    <property type="entry name" value="ELECTRON TRANSPORT PROTIN SCO1/SENC FAMILY MEMBER"/>
    <property type="match status" value="1"/>
</dbReference>
<protein>
    <submittedName>
        <fullName evidence="5">Protein senC</fullName>
    </submittedName>
</protein>
<dbReference type="AlphaFoldDB" id="A0A918MIJ1"/>
<organism evidence="5 6">
    <name type="scientific">Gemmobacter lanyuensis</name>
    <dbReference type="NCBI Taxonomy" id="1054497"/>
    <lineage>
        <taxon>Bacteria</taxon>
        <taxon>Pseudomonadati</taxon>
        <taxon>Pseudomonadota</taxon>
        <taxon>Alphaproteobacteria</taxon>
        <taxon>Rhodobacterales</taxon>
        <taxon>Paracoccaceae</taxon>
        <taxon>Gemmobacter</taxon>
    </lineage>
</organism>
<reference evidence="5" key="2">
    <citation type="submission" date="2020-09" db="EMBL/GenBank/DDBJ databases">
        <authorList>
            <person name="Sun Q."/>
            <person name="Kim S."/>
        </authorList>
    </citation>
    <scope>NUCLEOTIDE SEQUENCE</scope>
    <source>
        <strain evidence="5">KCTC 23714</strain>
    </source>
</reference>
<dbReference type="InterPro" id="IPR036249">
    <property type="entry name" value="Thioredoxin-like_sf"/>
</dbReference>
<dbReference type="InterPro" id="IPR003782">
    <property type="entry name" value="SCO1/SenC"/>
</dbReference>
<name>A0A918MIJ1_9RHOB</name>
<feature type="binding site" evidence="3">
    <location>
        <position position="83"/>
    </location>
    <ligand>
        <name>Cu cation</name>
        <dbReference type="ChEBI" id="CHEBI:23378"/>
    </ligand>
</feature>
<evidence type="ECO:0000256" key="2">
    <source>
        <dbReference type="ARBA" id="ARBA00023008"/>
    </source>
</evidence>
<dbReference type="Pfam" id="PF02630">
    <property type="entry name" value="SCO1-SenC"/>
    <property type="match status" value="1"/>
</dbReference>
<dbReference type="CDD" id="cd02968">
    <property type="entry name" value="SCO"/>
    <property type="match status" value="1"/>
</dbReference>
<dbReference type="FunFam" id="3.40.30.10:FF:000013">
    <property type="entry name" value="Blast:Protein SCO1 homolog, mitochondrial"/>
    <property type="match status" value="1"/>
</dbReference>
<accession>A0A918MIJ1</accession>
<keyword evidence="4" id="KW-1015">Disulfide bond</keyword>
<keyword evidence="6" id="KW-1185">Reference proteome</keyword>
<comment type="caution">
    <text evidence="5">The sequence shown here is derived from an EMBL/GenBank/DDBJ whole genome shotgun (WGS) entry which is preliminary data.</text>
</comment>
<dbReference type="PANTHER" id="PTHR12151:SF25">
    <property type="entry name" value="LINALOOL DEHYDRATASE_ISOMERASE DOMAIN-CONTAINING PROTEIN"/>
    <property type="match status" value="1"/>
</dbReference>
<comment type="similarity">
    <text evidence="1">Belongs to the SCO1/2 family.</text>
</comment>
<sequence length="210" mass="22622">MSKLYAGLAIAAVVGMVGGLYGYSVLQGGNDPFAACRGGQIGGGAIGGPFTLVNGNGKTVTDAEVLTKPTILYFGYTFCPDVCPMDNARNADAVDLLESKGYDVQPVFISIDPERDTPEVMKDFAANLHPKMIGLTGSMEQVKAASLAYKTYFKKQESEDEFYLMDHSTFSYLTLPGIGFVDFFKRETTPEEMADRVACYVDAAKGLAKN</sequence>
<dbReference type="EMBL" id="BMYQ01000002">
    <property type="protein sequence ID" value="GGW25285.1"/>
    <property type="molecule type" value="Genomic_DNA"/>
</dbReference>
<evidence type="ECO:0000313" key="5">
    <source>
        <dbReference type="EMBL" id="GGW25285.1"/>
    </source>
</evidence>
<dbReference type="RefSeq" id="WP_189632850.1">
    <property type="nucleotide sequence ID" value="NZ_BMYQ01000002.1"/>
</dbReference>
<reference evidence="5" key="1">
    <citation type="journal article" date="2014" name="Int. J. Syst. Evol. Microbiol.">
        <title>Complete genome sequence of Corynebacterium casei LMG S-19264T (=DSM 44701T), isolated from a smear-ripened cheese.</title>
        <authorList>
            <consortium name="US DOE Joint Genome Institute (JGI-PGF)"/>
            <person name="Walter F."/>
            <person name="Albersmeier A."/>
            <person name="Kalinowski J."/>
            <person name="Ruckert C."/>
        </authorList>
    </citation>
    <scope>NUCLEOTIDE SEQUENCE</scope>
    <source>
        <strain evidence="5">KCTC 23714</strain>
    </source>
</reference>
<proteinExistence type="inferred from homology"/>
<feature type="binding site" evidence="3">
    <location>
        <position position="167"/>
    </location>
    <ligand>
        <name>Cu cation</name>
        <dbReference type="ChEBI" id="CHEBI:23378"/>
    </ligand>
</feature>